<accession>A0AAW1R3C3</accession>
<organism evidence="4 5">
    <name type="scientific">Apatococcus lobatus</name>
    <dbReference type="NCBI Taxonomy" id="904363"/>
    <lineage>
        <taxon>Eukaryota</taxon>
        <taxon>Viridiplantae</taxon>
        <taxon>Chlorophyta</taxon>
        <taxon>core chlorophytes</taxon>
        <taxon>Trebouxiophyceae</taxon>
        <taxon>Chlorellales</taxon>
        <taxon>Chlorellaceae</taxon>
        <taxon>Apatococcus</taxon>
    </lineage>
</organism>
<dbReference type="PANTHER" id="PTHR23032:SF13">
    <property type="entry name" value="BRO1 DOMAIN-CONTAINING PROTEIN BROX"/>
    <property type="match status" value="1"/>
</dbReference>
<protein>
    <recommendedName>
        <fullName evidence="3">BRO1 domain-containing protein</fullName>
    </recommendedName>
</protein>
<evidence type="ECO:0000256" key="2">
    <source>
        <dbReference type="SAM" id="Phobius"/>
    </source>
</evidence>
<feature type="transmembrane region" description="Helical" evidence="2">
    <location>
        <begin position="462"/>
        <end position="486"/>
    </location>
</feature>
<dbReference type="SMART" id="SM01041">
    <property type="entry name" value="BRO1"/>
    <property type="match status" value="1"/>
</dbReference>
<dbReference type="InterPro" id="IPR004328">
    <property type="entry name" value="BRO1_dom"/>
</dbReference>
<proteinExistence type="inferred from homology"/>
<evidence type="ECO:0000313" key="4">
    <source>
        <dbReference type="EMBL" id="KAK9828236.1"/>
    </source>
</evidence>
<evidence type="ECO:0000313" key="5">
    <source>
        <dbReference type="Proteomes" id="UP001438707"/>
    </source>
</evidence>
<feature type="domain" description="BRO1" evidence="3">
    <location>
        <begin position="28"/>
        <end position="489"/>
    </location>
</feature>
<dbReference type="InterPro" id="IPR038898">
    <property type="entry name" value="BROX"/>
</dbReference>
<comment type="caution">
    <text evidence="4">The sequence shown here is derived from an EMBL/GenBank/DDBJ whole genome shotgun (WGS) entry which is preliminary data.</text>
</comment>
<evidence type="ECO:0000259" key="3">
    <source>
        <dbReference type="PROSITE" id="PS51180"/>
    </source>
</evidence>
<dbReference type="Proteomes" id="UP001438707">
    <property type="component" value="Unassembled WGS sequence"/>
</dbReference>
<dbReference type="InterPro" id="IPR038499">
    <property type="entry name" value="BRO1_sf"/>
</dbReference>
<gene>
    <name evidence="4" type="ORF">WJX74_004986</name>
</gene>
<evidence type="ECO:0000256" key="1">
    <source>
        <dbReference type="ARBA" id="ARBA00008901"/>
    </source>
</evidence>
<keyword evidence="2" id="KW-1133">Transmembrane helix</keyword>
<dbReference type="PROSITE" id="PS51180">
    <property type="entry name" value="BRO1"/>
    <property type="match status" value="1"/>
</dbReference>
<keyword evidence="2" id="KW-0812">Transmembrane</keyword>
<dbReference type="PANTHER" id="PTHR23032">
    <property type="entry name" value="BRO1 DOMAIN-CONTAINING PROTEIN BROX"/>
    <property type="match status" value="1"/>
</dbReference>
<reference evidence="4 5" key="1">
    <citation type="journal article" date="2024" name="Nat. Commun.">
        <title>Phylogenomics reveals the evolutionary origins of lichenization in chlorophyte algae.</title>
        <authorList>
            <person name="Puginier C."/>
            <person name="Libourel C."/>
            <person name="Otte J."/>
            <person name="Skaloud P."/>
            <person name="Haon M."/>
            <person name="Grisel S."/>
            <person name="Petersen M."/>
            <person name="Berrin J.G."/>
            <person name="Delaux P.M."/>
            <person name="Dal Grande F."/>
            <person name="Keller J."/>
        </authorList>
    </citation>
    <scope>NUCLEOTIDE SEQUENCE [LARGE SCALE GENOMIC DNA]</scope>
    <source>
        <strain evidence="4 5">SAG 2145</strain>
    </source>
</reference>
<keyword evidence="2" id="KW-0472">Membrane</keyword>
<dbReference type="Pfam" id="PF03097">
    <property type="entry name" value="BRO1"/>
    <property type="match status" value="1"/>
</dbReference>
<name>A0AAW1R3C3_9CHLO</name>
<keyword evidence="5" id="KW-1185">Reference proteome</keyword>
<dbReference type="Gene3D" id="1.25.40.280">
    <property type="entry name" value="alix/aip1 like domains"/>
    <property type="match status" value="1"/>
</dbReference>
<dbReference type="EMBL" id="JALJOS010000016">
    <property type="protein sequence ID" value="KAK9828236.1"/>
    <property type="molecule type" value="Genomic_DNA"/>
</dbReference>
<dbReference type="AlphaFoldDB" id="A0AAW1R3C3"/>
<sequence>MQASPALQPQPQSAAASGAQDRIFIQAHLLDPSQKATAPPTFEQLNISKSHKGKPAAESYIQGLTQNRERLVSLLVANKGTTEDALDAACQTYISLLLGLINPVAADAGSSVQVNAQSVLRRRVTFAWLDALVVSGQAQMADAVFELASVLTAVAIWKMKHAAAICREASSTGADSSTAAQAFKLLRSAAGMLQSVLDTCLPHLFGGCPSADCNPQVVAGLRSTCLADAQSLTVLRAIQKGNAPGLIAGLAADTGSLYTEAEGGFRAGGSQAGPASSPKLAAYCAYKAACFNSTALAFTGTAELAEGRGGAAVKCTHAAQAQSGAMREAGQAYDSAAPTTPAPQHAAFDQNIQQTCSRLATAAKQENDRILFQHIPTDMPAMVAPKRLTALQPFELPSAALEPIALEAFTSAPPAPSPAQAQSAPVISPITQPLQAPQEASAPVSQATPRQQHSPAGNCLRWLLVIIAFPILAILSIIGIVIWIILLPIKIICCPVGCLLQIMANAIEYLVKAPFKALMWASGKPWQSEPSGVDKRPPV</sequence>
<comment type="similarity">
    <text evidence="1">Belongs to the BROX family.</text>
</comment>